<reference evidence="1 2" key="1">
    <citation type="submission" date="2014-12" db="EMBL/GenBank/DDBJ databases">
        <title>Frankia sp. BMG5.1 draft genome.</title>
        <authorList>
            <person name="Gtari M."/>
            <person name="Ghodhbane-Gtari F."/>
            <person name="Nouioui I."/>
            <person name="Ktari A."/>
            <person name="Hezbri K."/>
            <person name="Mimouni W."/>
            <person name="Sbissi I."/>
            <person name="Ayari A."/>
            <person name="Yamanaka T."/>
            <person name="Normand P."/>
            <person name="Tisa L.S."/>
            <person name="Boudabous A."/>
        </authorList>
    </citation>
    <scope>NUCLEOTIDE SEQUENCE [LARGE SCALE GENOMIC DNA]</scope>
    <source>
        <strain evidence="1 2">BMG5.1</strain>
    </source>
</reference>
<dbReference type="Gene3D" id="2.30.110.10">
    <property type="entry name" value="Electron Transport, Fmn-binding Protein, Chain A"/>
    <property type="match status" value="1"/>
</dbReference>
<dbReference type="Pfam" id="PF04075">
    <property type="entry name" value="F420H2_quin_red"/>
    <property type="match status" value="1"/>
</dbReference>
<protein>
    <recommendedName>
        <fullName evidence="3">Deazaflavin-dependent oxidoreductase, nitroreductase family</fullName>
    </recommendedName>
</protein>
<name>A0ABR5F2N6_9ACTN</name>
<evidence type="ECO:0000313" key="1">
    <source>
        <dbReference type="EMBL" id="KLL10908.1"/>
    </source>
</evidence>
<dbReference type="RefSeq" id="WP_047223656.1">
    <property type="nucleotide sequence ID" value="NZ_JWIO01000023.1"/>
</dbReference>
<dbReference type="InterPro" id="IPR004378">
    <property type="entry name" value="F420H2_quin_Rdtase"/>
</dbReference>
<dbReference type="EMBL" id="JWIO01000023">
    <property type="protein sequence ID" value="KLL10908.1"/>
    <property type="molecule type" value="Genomic_DNA"/>
</dbReference>
<proteinExistence type="predicted"/>
<dbReference type="Proteomes" id="UP000035425">
    <property type="component" value="Unassembled WGS sequence"/>
</dbReference>
<dbReference type="InterPro" id="IPR012349">
    <property type="entry name" value="Split_barrel_FMN-bd"/>
</dbReference>
<sequence length="154" mass="17369">MSEADKIYYRKPGRFTRHVFNNLVAGFTRAGVSIWGSRVLEVKGRTSGQPRRVPVNLLNHEGGQYLVAPRGETQWVRNLRAADGNLDILLGRRREHRSAHEVADADKAPILRAYLRRWKAEVGVFFDGVSADSTDEELARIAPRHPVFVLDPLA</sequence>
<dbReference type="NCBIfam" id="TIGR00026">
    <property type="entry name" value="hi_GC_TIGR00026"/>
    <property type="match status" value="1"/>
</dbReference>
<accession>A0ABR5F2N6</accession>
<keyword evidence="2" id="KW-1185">Reference proteome</keyword>
<organism evidence="1 2">
    <name type="scientific">Protofrankia coriariae</name>
    <dbReference type="NCBI Taxonomy" id="1562887"/>
    <lineage>
        <taxon>Bacteria</taxon>
        <taxon>Bacillati</taxon>
        <taxon>Actinomycetota</taxon>
        <taxon>Actinomycetes</taxon>
        <taxon>Frankiales</taxon>
        <taxon>Frankiaceae</taxon>
        <taxon>Protofrankia</taxon>
    </lineage>
</organism>
<comment type="caution">
    <text evidence="1">The sequence shown here is derived from an EMBL/GenBank/DDBJ whole genome shotgun (WGS) entry which is preliminary data.</text>
</comment>
<gene>
    <name evidence="1" type="ORF">FrCorBMG51_14825</name>
</gene>
<evidence type="ECO:0000313" key="2">
    <source>
        <dbReference type="Proteomes" id="UP000035425"/>
    </source>
</evidence>
<evidence type="ECO:0008006" key="3">
    <source>
        <dbReference type="Google" id="ProtNLM"/>
    </source>
</evidence>